<evidence type="ECO:0000256" key="2">
    <source>
        <dbReference type="ARBA" id="ARBA00022964"/>
    </source>
</evidence>
<dbReference type="Proteomes" id="UP000553766">
    <property type="component" value="Unassembled WGS sequence"/>
</dbReference>
<dbReference type="PROSITE" id="PS00083">
    <property type="entry name" value="INTRADIOL_DIOXYGENAS"/>
    <property type="match status" value="1"/>
</dbReference>
<gene>
    <name evidence="5" type="ORF">FHS89_003171</name>
</gene>
<evidence type="ECO:0000313" key="5">
    <source>
        <dbReference type="EMBL" id="MBB5517125.1"/>
    </source>
</evidence>
<reference evidence="5 6" key="1">
    <citation type="submission" date="2020-08" db="EMBL/GenBank/DDBJ databases">
        <title>Genomic Encyclopedia of Type Strains, Phase IV (KMG-IV): sequencing the most valuable type-strain genomes for metagenomic binning, comparative biology and taxonomic classification.</title>
        <authorList>
            <person name="Goeker M."/>
        </authorList>
    </citation>
    <scope>NUCLEOTIDE SEQUENCE [LARGE SCALE GENOMIC DNA]</scope>
    <source>
        <strain evidence="5 6">DSM 103377</strain>
    </source>
</reference>
<feature type="domain" description="Intradiol ring-cleavage dioxygenases" evidence="4">
    <location>
        <begin position="48"/>
        <end position="76"/>
    </location>
</feature>
<dbReference type="PANTHER" id="PTHR33711">
    <property type="entry name" value="DIOXYGENASE, PUTATIVE (AFU_ORTHOLOGUE AFUA_2G02910)-RELATED"/>
    <property type="match status" value="1"/>
</dbReference>
<dbReference type="Pfam" id="PF00775">
    <property type="entry name" value="Dioxygenase_C"/>
    <property type="match status" value="1"/>
</dbReference>
<dbReference type="EMBL" id="JACIJS010000013">
    <property type="protein sequence ID" value="MBB5517125.1"/>
    <property type="molecule type" value="Genomic_DNA"/>
</dbReference>
<evidence type="ECO:0000256" key="3">
    <source>
        <dbReference type="ARBA" id="ARBA00023002"/>
    </source>
</evidence>
<dbReference type="NCBIfam" id="TIGR02423">
    <property type="entry name" value="protocat_alph"/>
    <property type="match status" value="1"/>
</dbReference>
<accession>A0A840X5M2</accession>
<evidence type="ECO:0000256" key="1">
    <source>
        <dbReference type="ARBA" id="ARBA00007825"/>
    </source>
</evidence>
<dbReference type="CDD" id="cd03463">
    <property type="entry name" value="3_4-PCD_alpha"/>
    <property type="match status" value="1"/>
</dbReference>
<keyword evidence="3 5" id="KW-0560">Oxidoreductase</keyword>
<name>A0A840X5M2_9RHOB</name>
<dbReference type="RefSeq" id="WP_184013083.1">
    <property type="nucleotide sequence ID" value="NZ_JACIJS010000013.1"/>
</dbReference>
<organism evidence="5 6">
    <name type="scientific">Rubricella aquisinus</name>
    <dbReference type="NCBI Taxonomy" id="2028108"/>
    <lineage>
        <taxon>Bacteria</taxon>
        <taxon>Pseudomonadati</taxon>
        <taxon>Pseudomonadota</taxon>
        <taxon>Alphaproteobacteria</taxon>
        <taxon>Rhodobacterales</taxon>
        <taxon>Paracoccaceae</taxon>
        <taxon>Rubricella</taxon>
    </lineage>
</organism>
<proteinExistence type="inferred from homology"/>
<protein>
    <submittedName>
        <fullName evidence="5">Protocatechuate 3,4-dioxygenase alpha subunit</fullName>
        <ecNumber evidence="5">1.13.11.3</ecNumber>
    </submittedName>
</protein>
<comment type="similarity">
    <text evidence="1">Belongs to the intradiol ring-cleavage dioxygenase family.</text>
</comment>
<dbReference type="AlphaFoldDB" id="A0A840X5M2"/>
<dbReference type="InterPro" id="IPR000627">
    <property type="entry name" value="Intradiol_dOase_C"/>
</dbReference>
<dbReference type="Gene3D" id="2.60.130.10">
    <property type="entry name" value="Aromatic compound dioxygenase"/>
    <property type="match status" value="1"/>
</dbReference>
<comment type="caution">
    <text evidence="5">The sequence shown here is derived from an EMBL/GenBank/DDBJ whole genome shotgun (WGS) entry which is preliminary data.</text>
</comment>
<dbReference type="InterPro" id="IPR015889">
    <property type="entry name" value="Intradiol_dOase_core"/>
</dbReference>
<dbReference type="InterPro" id="IPR050770">
    <property type="entry name" value="Intradiol_RC_Dioxygenase"/>
</dbReference>
<keyword evidence="6" id="KW-1185">Reference proteome</keyword>
<dbReference type="EC" id="1.13.11.3" evidence="5"/>
<sequence length="182" mass="19823">MKETASQTAGPYVHIGCVPSVAGLEMYRGQDLGAKMLSPDVTGERITLHGVIHDGSGAPVTDAMIEIWQADAEGRFDNPAFLGWGRQATDAQTGAFRFDTILPGPVTQDDGTRHAPHILMWIVARGINLGLMTRVYFDDGPDPVLDQVPAARRQTLIAQRDGPKLRFDVHLQGAQETVFFDV</sequence>
<dbReference type="InterPro" id="IPR012786">
    <property type="entry name" value="Protocat_dOase_a"/>
</dbReference>
<dbReference type="GO" id="GO:0008199">
    <property type="term" value="F:ferric iron binding"/>
    <property type="evidence" value="ECO:0007669"/>
    <property type="project" value="InterPro"/>
</dbReference>
<dbReference type="PANTHER" id="PTHR33711:SF9">
    <property type="entry name" value="PROTOCATECHUATE 3,4-DIOXYGENASE ALPHA CHAIN"/>
    <property type="match status" value="1"/>
</dbReference>
<evidence type="ECO:0000259" key="4">
    <source>
        <dbReference type="PROSITE" id="PS00083"/>
    </source>
</evidence>
<dbReference type="SUPFAM" id="SSF49482">
    <property type="entry name" value="Aromatic compound dioxygenase"/>
    <property type="match status" value="1"/>
</dbReference>
<keyword evidence="2 5" id="KW-0223">Dioxygenase</keyword>
<dbReference type="GO" id="GO:0018578">
    <property type="term" value="F:protocatechuate 3,4-dioxygenase activity"/>
    <property type="evidence" value="ECO:0007669"/>
    <property type="project" value="UniProtKB-EC"/>
</dbReference>
<evidence type="ECO:0000313" key="6">
    <source>
        <dbReference type="Proteomes" id="UP000553766"/>
    </source>
</evidence>